<gene>
    <name evidence="1" type="ORF">PS943_00904</name>
</gene>
<dbReference type="Proteomes" id="UP000325645">
    <property type="component" value="Unassembled WGS sequence"/>
</dbReference>
<protein>
    <submittedName>
        <fullName evidence="1">Uncharacterized protein</fullName>
    </submittedName>
</protein>
<evidence type="ECO:0000313" key="2">
    <source>
        <dbReference type="Proteomes" id="UP000325645"/>
    </source>
</evidence>
<reference evidence="1 2" key="1">
    <citation type="submission" date="2019-09" db="EMBL/GenBank/DDBJ databases">
        <authorList>
            <person name="Chandra G."/>
            <person name="Truman W A."/>
        </authorList>
    </citation>
    <scope>NUCLEOTIDE SEQUENCE [LARGE SCALE GENOMIC DNA]</scope>
    <source>
        <strain evidence="1">PS943</strain>
    </source>
</reference>
<name>A0A5E7W054_PSEFL</name>
<dbReference type="EMBL" id="CABVJH010000001">
    <property type="protein sequence ID" value="VVQ28468.1"/>
    <property type="molecule type" value="Genomic_DNA"/>
</dbReference>
<proteinExistence type="predicted"/>
<organism evidence="1 2">
    <name type="scientific">Pseudomonas fluorescens</name>
    <dbReference type="NCBI Taxonomy" id="294"/>
    <lineage>
        <taxon>Bacteria</taxon>
        <taxon>Pseudomonadati</taxon>
        <taxon>Pseudomonadota</taxon>
        <taxon>Gammaproteobacteria</taxon>
        <taxon>Pseudomonadales</taxon>
        <taxon>Pseudomonadaceae</taxon>
        <taxon>Pseudomonas</taxon>
    </lineage>
</organism>
<dbReference type="AlphaFoldDB" id="A0A5E7W054"/>
<evidence type="ECO:0000313" key="1">
    <source>
        <dbReference type="EMBL" id="VVQ28468.1"/>
    </source>
</evidence>
<sequence>MLVENSIAILTPYNKGHKLPKMTDLDRIRSLTQNAYTTQILNRAPKPARPQNIEKMIRATAKSIEPIKKQMGHIHAKLCPKLTEWNIELNQGATSIHS</sequence>
<accession>A0A5E7W054</accession>